<dbReference type="InterPro" id="IPR026782">
    <property type="entry name" value="FAM131"/>
</dbReference>
<reference evidence="3" key="1">
    <citation type="submission" date="2025-08" db="UniProtKB">
        <authorList>
            <consortium name="Ensembl"/>
        </authorList>
    </citation>
    <scope>IDENTIFICATION</scope>
</reference>
<sequence>LGSIPDRSLLYIVCMFSSCLCRFSPGATVLPPSKTFQLSMEDTTSILPRLKRKSTNTYGIGALAKSSLSGVSGVTRSMKDKVTKPTAMAQGRVAHMIEWQSWGKPSAGPLGGAGHTNLQREKERRMENDAYSDLSDGEKEARFAAGIMQQFAISEATLFGWNSMDGESMGAGSNQGSVAHLSEVNQESITSRDQVLHHSSADVWPHTYVSQGLYCLSSSDAWDPITSQPSGVASPAAGSYIMAAAGGTPGEGYEGTVGSYLQQHHVQLALQQQSQLQQLQQLHHYQQQQLLQYQQQQQSMEHRLHSASHSLQATPNSTIHSLGPPTHPRLADLWGAAQVEIVGQLNAHMAEMVGGVVETVGEEPEPESEDFPEQHEEEEEELTKPCSLTPSPLREDAPSTRGSSPGLPAQTAEPVAERIPFDVTPCIVQSLEEKDEEADEGSIVVVVTN</sequence>
<feature type="region of interest" description="Disordered" evidence="2">
    <location>
        <begin position="360"/>
        <end position="421"/>
    </location>
</feature>
<dbReference type="Proteomes" id="UP000261340">
    <property type="component" value="Unplaced"/>
</dbReference>
<protein>
    <submittedName>
        <fullName evidence="3">Family with sequence similarity 131 member B</fullName>
    </submittedName>
</protein>
<feature type="compositionally biased region" description="Basic and acidic residues" evidence="2">
    <location>
        <begin position="118"/>
        <end position="128"/>
    </location>
</feature>
<evidence type="ECO:0000313" key="3">
    <source>
        <dbReference type="Ensembl" id="ENSACIP00000004220.1"/>
    </source>
</evidence>
<dbReference type="STRING" id="61819.ENSACIP00000004220"/>
<organism evidence="3 4">
    <name type="scientific">Amphilophus citrinellus</name>
    <name type="common">Midas cichlid</name>
    <name type="synonym">Cichlasoma citrinellum</name>
    <dbReference type="NCBI Taxonomy" id="61819"/>
    <lineage>
        <taxon>Eukaryota</taxon>
        <taxon>Metazoa</taxon>
        <taxon>Chordata</taxon>
        <taxon>Craniata</taxon>
        <taxon>Vertebrata</taxon>
        <taxon>Euteleostomi</taxon>
        <taxon>Actinopterygii</taxon>
        <taxon>Neopterygii</taxon>
        <taxon>Teleostei</taxon>
        <taxon>Neoteleostei</taxon>
        <taxon>Acanthomorphata</taxon>
        <taxon>Ovalentaria</taxon>
        <taxon>Cichlomorphae</taxon>
        <taxon>Cichliformes</taxon>
        <taxon>Cichlidae</taxon>
        <taxon>New World cichlids</taxon>
        <taxon>Cichlasomatinae</taxon>
        <taxon>Heroini</taxon>
        <taxon>Amphilophus</taxon>
    </lineage>
</organism>
<dbReference type="GeneTree" id="ENSGT00950000183106"/>
<proteinExistence type="inferred from homology"/>
<evidence type="ECO:0000313" key="4">
    <source>
        <dbReference type="Proteomes" id="UP000261340"/>
    </source>
</evidence>
<feature type="compositionally biased region" description="Acidic residues" evidence="2">
    <location>
        <begin position="360"/>
        <end position="381"/>
    </location>
</feature>
<name>A0A3Q0R4L8_AMPCI</name>
<evidence type="ECO:0000256" key="1">
    <source>
        <dbReference type="ARBA" id="ARBA00010635"/>
    </source>
</evidence>
<comment type="similarity">
    <text evidence="1">Belongs to the FAM131 family.</text>
</comment>
<reference evidence="3" key="2">
    <citation type="submission" date="2025-09" db="UniProtKB">
        <authorList>
            <consortium name="Ensembl"/>
        </authorList>
    </citation>
    <scope>IDENTIFICATION</scope>
</reference>
<keyword evidence="4" id="KW-1185">Reference proteome</keyword>
<accession>A0A3Q0R4L8</accession>
<dbReference type="AlphaFoldDB" id="A0A3Q0R4L8"/>
<dbReference type="PANTHER" id="PTHR15736:SF10">
    <property type="entry name" value="PROTEIN FAM131B ISOFORM X1"/>
    <property type="match status" value="1"/>
</dbReference>
<dbReference type="Pfam" id="PF15010">
    <property type="entry name" value="FAM131"/>
    <property type="match status" value="1"/>
</dbReference>
<dbReference type="Ensembl" id="ENSACIT00000004358.1">
    <property type="protein sequence ID" value="ENSACIP00000004220.1"/>
    <property type="gene ID" value="ENSACIG00000003319.1"/>
</dbReference>
<evidence type="ECO:0000256" key="2">
    <source>
        <dbReference type="SAM" id="MobiDB-lite"/>
    </source>
</evidence>
<feature type="region of interest" description="Disordered" evidence="2">
    <location>
        <begin position="105"/>
        <end position="134"/>
    </location>
</feature>
<dbReference type="OMA" id="RTITYIC"/>
<dbReference type="PANTHER" id="PTHR15736">
    <property type="entry name" value="PROTEIN FAM131B-RELATED"/>
    <property type="match status" value="1"/>
</dbReference>